<dbReference type="GO" id="GO:0051301">
    <property type="term" value="P:cell division"/>
    <property type="evidence" value="ECO:0007669"/>
    <property type="project" value="UniProtKB-UniRule"/>
</dbReference>
<dbReference type="Gene3D" id="1.20.58.730">
    <property type="match status" value="1"/>
</dbReference>
<name>A0A7K5G8I4_9AVES</name>
<keyword evidence="8 9" id="KW-0137">Centromere</keyword>
<evidence type="ECO:0000256" key="3">
    <source>
        <dbReference type="ARBA" id="ARBA00022454"/>
    </source>
</evidence>
<dbReference type="OrthoDB" id="5556307at2759"/>
<dbReference type="Gene3D" id="6.10.140.520">
    <property type="match status" value="1"/>
</dbReference>
<dbReference type="Gene3D" id="1.10.287.1880">
    <property type="match status" value="1"/>
</dbReference>
<keyword evidence="3 9" id="KW-0158">Chromosome</keyword>
<comment type="similarity">
    <text evidence="2 9">Belongs to the ZWILCH family.</text>
</comment>
<dbReference type="GO" id="GO:0007094">
    <property type="term" value="P:mitotic spindle assembly checkpoint signaling"/>
    <property type="evidence" value="ECO:0007669"/>
    <property type="project" value="UniProtKB-UniRule"/>
</dbReference>
<keyword evidence="5 9" id="KW-0498">Mitosis</keyword>
<keyword evidence="11" id="KW-1185">Reference proteome</keyword>
<keyword evidence="7 9" id="KW-0131">Cell cycle</keyword>
<evidence type="ECO:0000256" key="9">
    <source>
        <dbReference type="RuleBase" id="RU369076"/>
    </source>
</evidence>
<dbReference type="EMBL" id="VZRC01000053">
    <property type="protein sequence ID" value="NWS53260.1"/>
    <property type="molecule type" value="Genomic_DNA"/>
</dbReference>
<accession>A0A7K5G8I4</accession>
<dbReference type="GO" id="GO:0034501">
    <property type="term" value="P:protein localization to kinetochore"/>
    <property type="evidence" value="ECO:0007669"/>
    <property type="project" value="UniProtKB-UniRule"/>
</dbReference>
<keyword evidence="6 9" id="KW-0995">Kinetochore</keyword>
<evidence type="ECO:0000256" key="2">
    <source>
        <dbReference type="ARBA" id="ARBA00009062"/>
    </source>
</evidence>
<dbReference type="Pfam" id="PF09817">
    <property type="entry name" value="Zwilch"/>
    <property type="match status" value="1"/>
</dbReference>
<dbReference type="Gene3D" id="6.20.270.10">
    <property type="match status" value="1"/>
</dbReference>
<evidence type="ECO:0000313" key="11">
    <source>
        <dbReference type="Proteomes" id="UP000541181"/>
    </source>
</evidence>
<organism evidence="10 11">
    <name type="scientific">Chunga burmeisteri</name>
    <name type="common">Black-legged seriema</name>
    <dbReference type="NCBI Taxonomy" id="1352770"/>
    <lineage>
        <taxon>Eukaryota</taxon>
        <taxon>Metazoa</taxon>
        <taxon>Chordata</taxon>
        <taxon>Craniata</taxon>
        <taxon>Vertebrata</taxon>
        <taxon>Euteleostomi</taxon>
        <taxon>Archelosauria</taxon>
        <taxon>Archosauria</taxon>
        <taxon>Dinosauria</taxon>
        <taxon>Saurischia</taxon>
        <taxon>Theropoda</taxon>
        <taxon>Coelurosauria</taxon>
        <taxon>Aves</taxon>
        <taxon>Neognathae</taxon>
        <taxon>Neoaves</taxon>
        <taxon>Telluraves</taxon>
        <taxon>Australaves</taxon>
        <taxon>Cariamiformes</taxon>
        <taxon>Cariamidae</taxon>
        <taxon>Chunga</taxon>
    </lineage>
</organism>
<dbReference type="PANTHER" id="PTHR15995:SF1">
    <property type="entry name" value="PROTEIN ZWILCH HOMOLOG"/>
    <property type="match status" value="1"/>
</dbReference>
<evidence type="ECO:0000256" key="6">
    <source>
        <dbReference type="ARBA" id="ARBA00022838"/>
    </source>
</evidence>
<dbReference type="Proteomes" id="UP000541181">
    <property type="component" value="Unassembled WGS sequence"/>
</dbReference>
<keyword evidence="4 9" id="KW-0132">Cell division</keyword>
<dbReference type="Gene3D" id="2.20.25.230">
    <property type="match status" value="1"/>
</dbReference>
<proteinExistence type="inferred from homology"/>
<comment type="subunit">
    <text evidence="9">Component of the RZZ complex.</text>
</comment>
<comment type="function">
    <text evidence="9">Essential component of the mitotic checkpoint, which prevents cells from prematurely exiting mitosis. Required for the assembly of the dynein-dynactin and MAD1-MAD2 complexes onto kinetochores. Its function related to the spindle assembly machinery is proposed to depend on its association in the mitotic RZZ complex.</text>
</comment>
<dbReference type="InterPro" id="IPR018630">
    <property type="entry name" value="Zwilch"/>
</dbReference>
<feature type="non-terminal residue" evidence="10">
    <location>
        <position position="580"/>
    </location>
</feature>
<evidence type="ECO:0000256" key="7">
    <source>
        <dbReference type="ARBA" id="ARBA00023306"/>
    </source>
</evidence>
<evidence type="ECO:0000256" key="1">
    <source>
        <dbReference type="ARBA" id="ARBA00004629"/>
    </source>
</evidence>
<comment type="subcellular location">
    <subcellularLocation>
        <location evidence="1 9">Chromosome</location>
        <location evidence="1 9">Centromere</location>
        <location evidence="1 9">Kinetochore</location>
    </subcellularLocation>
</comment>
<evidence type="ECO:0000256" key="5">
    <source>
        <dbReference type="ARBA" id="ARBA00022776"/>
    </source>
</evidence>
<reference evidence="10 11" key="1">
    <citation type="submission" date="2019-09" db="EMBL/GenBank/DDBJ databases">
        <title>Bird 10,000 Genomes (B10K) Project - Family phase.</title>
        <authorList>
            <person name="Zhang G."/>
        </authorList>
    </citation>
    <scope>NUCLEOTIDE SEQUENCE [LARGE SCALE GENOMIC DNA]</scope>
    <source>
        <strain evidence="10">B10K-CU-031-22</strain>
    </source>
</reference>
<evidence type="ECO:0000313" key="10">
    <source>
        <dbReference type="EMBL" id="NWS53260.1"/>
    </source>
</evidence>
<evidence type="ECO:0000256" key="4">
    <source>
        <dbReference type="ARBA" id="ARBA00022618"/>
    </source>
</evidence>
<comment type="caution">
    <text evidence="10">The sequence shown here is derived from an EMBL/GenBank/DDBJ whole genome shotgun (WGS) entry which is preliminary data.</text>
</comment>
<dbReference type="PANTHER" id="PTHR15995">
    <property type="entry name" value="PROTEIN ZWILCH HOMOLOG"/>
    <property type="match status" value="1"/>
</dbReference>
<sequence length="580" mass="65984">RIYEEGRESIPEHPYLFETDVEIWLIGSSCKSPVERFWNGNNKIYILQKARHNEESDPLEESNADGATYAAELLLKESSGPVALPVRRAKQLISLYTMVQNPNMTHLKISELVVLPPLWIRCDGSDPEHTCWLGAEPLKAGNKITGISFYMVTCDGPTADETYFANLDELKMTHKMKHHSSIVMTKGFAQYELIRDAAIEDTIVESESNIYVDIIWNAVDKILETPPLISAATLNITLESGNPRSPVHQLYRELQFLLALAEGLKTGVTEWPEPSESESAVELVQEFLTGLKKELDGYCISGNRNELEKIKCDTAAVDSSIKSIYSERGDLDFAEQLWCKMRSKCVSSYEELIKCFTLIIKSLERGEIQPWIHQGSSSLLSKLIQQSYHGKIEVISLSGITPIQMLLEIGLDKMKKDYVSFFIVKSKRCLLFQDYFISTSVDLQEQVHRVQKLHHMLEIMVSCTVLLQFKHENLFPLTQVCMKYYKENPLNEKHVFQLPIRPALIKKFYQNSHPEIWKVDISSGHGPKEVKTTWQVSTNPPGEHMTSNNTGLFSDSTVNASSEERMYFITVAECSQVHFT</sequence>
<gene>
    <name evidence="10" type="primary">Zwilch</name>
    <name evidence="10" type="ORF">CHUBUR_R09366</name>
</gene>
<evidence type="ECO:0000256" key="8">
    <source>
        <dbReference type="ARBA" id="ARBA00023328"/>
    </source>
</evidence>
<dbReference type="AlphaFoldDB" id="A0A7K5G8I4"/>
<dbReference type="GO" id="GO:1990423">
    <property type="term" value="C:RZZ complex"/>
    <property type="evidence" value="ECO:0007669"/>
    <property type="project" value="UniProtKB-UniRule"/>
</dbReference>
<feature type="non-terminal residue" evidence="10">
    <location>
        <position position="1"/>
    </location>
</feature>
<protein>
    <recommendedName>
        <fullName evidence="9">Protein zwilch</fullName>
    </recommendedName>
</protein>